<evidence type="ECO:0000313" key="9">
    <source>
        <dbReference type="RefSeq" id="XP_028288925.1"/>
    </source>
</evidence>
<dbReference type="InParanoid" id="A0A6P7KHD5"/>
<dbReference type="Pfam" id="PF09815">
    <property type="entry name" value="XK-related"/>
    <property type="match status" value="1"/>
</dbReference>
<feature type="transmembrane region" description="Helical" evidence="7">
    <location>
        <begin position="175"/>
        <end position="193"/>
    </location>
</feature>
<reference evidence="9" key="1">
    <citation type="submission" date="2025-08" db="UniProtKB">
        <authorList>
            <consortium name="RefSeq"/>
        </authorList>
    </citation>
    <scope>IDENTIFICATION</scope>
</reference>
<dbReference type="PANTHER" id="PTHR16024:SF13">
    <property type="entry name" value="XK-RELATED PROTEIN 9"/>
    <property type="match status" value="1"/>
</dbReference>
<evidence type="ECO:0000256" key="4">
    <source>
        <dbReference type="ARBA" id="ARBA00022692"/>
    </source>
</evidence>
<keyword evidence="4 7" id="KW-0812">Transmembrane</keyword>
<dbReference type="CTD" id="389668"/>
<sequence length="386" mass="44063">MFQSDTQYSKLRWLLTIAGLILFVSDICTDIRLGLKYFQQMQYIWSGLTVMFVLIGLIVTQIFSYAWYRDDMSDVFQNHDGTTTISGVSEGGLAAMHLLGLGIFFRYYQLLKKGSNVVWMRTNSYTVEELKDVHHELFCEATDLSMLKLFEAFLESVPQLLLQLYILLGQDECSVLQYISLTFSFCNVALALVDYRRCLRRSLPQIREMPSGLPTAIYLLYKLGTITSHILSYTILLILSTYSVIALSFVWLVGTIWTHTLQSKFCTSKSLEFLYRAVAGVILTFTFFNVKGQNTKVAMTIYYIFFSVVNLMALLLLAFLKPELQTSPFYLTLSGSIIGSSVLGLVCLVLYYALLHPRGRRREADEVDGLGRETQATKRIRNFLQP</sequence>
<keyword evidence="3" id="KW-1003">Cell membrane</keyword>
<dbReference type="GO" id="GO:0005886">
    <property type="term" value="C:plasma membrane"/>
    <property type="evidence" value="ECO:0007669"/>
    <property type="project" value="UniProtKB-SubCell"/>
</dbReference>
<accession>A0A6P7KHD5</accession>
<evidence type="ECO:0000256" key="7">
    <source>
        <dbReference type="RuleBase" id="RU910716"/>
    </source>
</evidence>
<comment type="similarity">
    <text evidence="2 7">Belongs to the XK family.</text>
</comment>
<feature type="transmembrane region" description="Helical" evidence="7">
    <location>
        <begin position="12"/>
        <end position="31"/>
    </location>
</feature>
<dbReference type="RefSeq" id="XP_028288925.1">
    <property type="nucleotide sequence ID" value="XM_028433124.1"/>
</dbReference>
<keyword evidence="8" id="KW-1185">Reference proteome</keyword>
<evidence type="ECO:0000256" key="6">
    <source>
        <dbReference type="ARBA" id="ARBA00023136"/>
    </source>
</evidence>
<keyword evidence="6 7" id="KW-0472">Membrane</keyword>
<dbReference type="InterPro" id="IPR018629">
    <property type="entry name" value="XK-rel"/>
</dbReference>
<comment type="subcellular location">
    <subcellularLocation>
        <location evidence="1">Cell membrane</location>
        <topology evidence="1">Multi-pass membrane protein</topology>
    </subcellularLocation>
    <subcellularLocation>
        <location evidence="7">Membrane</location>
        <topology evidence="7">Multi-pass membrane protein</topology>
    </subcellularLocation>
</comment>
<evidence type="ECO:0000256" key="1">
    <source>
        <dbReference type="ARBA" id="ARBA00004651"/>
    </source>
</evidence>
<gene>
    <name evidence="9" type="primary">xkr9</name>
</gene>
<evidence type="ECO:0000313" key="8">
    <source>
        <dbReference type="Proteomes" id="UP000515145"/>
    </source>
</evidence>
<keyword evidence="5 7" id="KW-1133">Transmembrane helix</keyword>
<feature type="transmembrane region" description="Helical" evidence="7">
    <location>
        <begin position="230"/>
        <end position="253"/>
    </location>
</feature>
<dbReference type="PANTHER" id="PTHR16024">
    <property type="entry name" value="XK-RELATED PROTEIN"/>
    <property type="match status" value="1"/>
</dbReference>
<protein>
    <recommendedName>
        <fullName evidence="7">XK-related protein</fullName>
    </recommendedName>
</protein>
<dbReference type="InterPro" id="IPR050895">
    <property type="entry name" value="XK-related_scramblase"/>
</dbReference>
<feature type="transmembrane region" description="Helical" evidence="7">
    <location>
        <begin position="302"/>
        <end position="320"/>
    </location>
</feature>
<dbReference type="GeneID" id="114453303"/>
<dbReference type="Proteomes" id="UP000515145">
    <property type="component" value="Chromosome 20"/>
</dbReference>
<organism evidence="8 9">
    <name type="scientific">Parambassis ranga</name>
    <name type="common">Indian glassy fish</name>
    <dbReference type="NCBI Taxonomy" id="210632"/>
    <lineage>
        <taxon>Eukaryota</taxon>
        <taxon>Metazoa</taxon>
        <taxon>Chordata</taxon>
        <taxon>Craniata</taxon>
        <taxon>Vertebrata</taxon>
        <taxon>Euteleostomi</taxon>
        <taxon>Actinopterygii</taxon>
        <taxon>Neopterygii</taxon>
        <taxon>Teleostei</taxon>
        <taxon>Neoteleostei</taxon>
        <taxon>Acanthomorphata</taxon>
        <taxon>Ovalentaria</taxon>
        <taxon>Ambassidae</taxon>
        <taxon>Parambassis</taxon>
    </lineage>
</organism>
<evidence type="ECO:0000256" key="2">
    <source>
        <dbReference type="ARBA" id="ARBA00008789"/>
    </source>
</evidence>
<feature type="transmembrane region" description="Helical" evidence="7">
    <location>
        <begin position="332"/>
        <end position="354"/>
    </location>
</feature>
<dbReference type="OrthoDB" id="8190653at2759"/>
<proteinExistence type="inferred from homology"/>
<name>A0A6P7KHD5_9TELE</name>
<feature type="transmembrane region" description="Helical" evidence="7">
    <location>
        <begin position="273"/>
        <end position="290"/>
    </location>
</feature>
<evidence type="ECO:0000256" key="5">
    <source>
        <dbReference type="ARBA" id="ARBA00022989"/>
    </source>
</evidence>
<dbReference type="AlphaFoldDB" id="A0A6P7KHD5"/>
<feature type="transmembrane region" description="Helical" evidence="7">
    <location>
        <begin position="88"/>
        <end position="108"/>
    </location>
</feature>
<feature type="transmembrane region" description="Helical" evidence="7">
    <location>
        <begin position="43"/>
        <end position="68"/>
    </location>
</feature>
<evidence type="ECO:0000256" key="3">
    <source>
        <dbReference type="ARBA" id="ARBA00022475"/>
    </source>
</evidence>